<accession>A0A545UC85</accession>
<feature type="transmembrane region" description="Helical" evidence="2">
    <location>
        <begin position="162"/>
        <end position="183"/>
    </location>
</feature>
<dbReference type="AlphaFoldDB" id="A0A545UC85"/>
<evidence type="ECO:0000256" key="2">
    <source>
        <dbReference type="SAM" id="Phobius"/>
    </source>
</evidence>
<dbReference type="OrthoDB" id="6286374at2"/>
<reference evidence="3 4" key="1">
    <citation type="submission" date="2019-07" db="EMBL/GenBank/DDBJ databases">
        <title>Draft genome for Aliikangiella sp. M105.</title>
        <authorList>
            <person name="Wang G."/>
        </authorList>
    </citation>
    <scope>NUCLEOTIDE SEQUENCE [LARGE SCALE GENOMIC DNA]</scope>
    <source>
        <strain evidence="3 4">M105</strain>
    </source>
</reference>
<keyword evidence="2" id="KW-0472">Membrane</keyword>
<feature type="region of interest" description="Disordered" evidence="1">
    <location>
        <begin position="214"/>
        <end position="249"/>
    </location>
</feature>
<feature type="transmembrane region" description="Helical" evidence="2">
    <location>
        <begin position="6"/>
        <end position="25"/>
    </location>
</feature>
<feature type="transmembrane region" description="Helical" evidence="2">
    <location>
        <begin position="304"/>
        <end position="326"/>
    </location>
</feature>
<keyword evidence="2" id="KW-1133">Transmembrane helix</keyword>
<protein>
    <submittedName>
        <fullName evidence="3">Uncharacterized protein</fullName>
    </submittedName>
</protein>
<comment type="caution">
    <text evidence="3">The sequence shown here is derived from an EMBL/GenBank/DDBJ whole genome shotgun (WGS) entry which is preliminary data.</text>
</comment>
<name>A0A545UC85_9GAMM</name>
<proteinExistence type="predicted"/>
<evidence type="ECO:0000313" key="4">
    <source>
        <dbReference type="Proteomes" id="UP000315439"/>
    </source>
</evidence>
<sequence>MQWIEASLAFAVTMMVFSTIVSVIIETAHRVLRLREKGLKRLMSHIYRDVIQPRLSHRLNWGDGSTARFQTGMTGARFLPVDEQATGLKKWVYNRVNAKEIKSLTTLEFIERLAETPAGKELLNETRQRGRKYLETFLEDLASKYEDFGENAREYFARRARLFSVMTAILVAFVLNVNAIHLFQTFLMDKELRQEMISKGESVAKQLDKQLESQRRELNRTENTEEKVIDASESDQSKPAPPTTEDEAEKIRENFVQLRSLKASINSSGIPIGSETRPWNLSEWQDIEKSQSGLGIFWAKSSMVFVWLISVFLTGILIGLGGPFWFDIFRKLTALTSVARGLQTTVQKAKEEVSETQDKKNLVEIFEKAAKANQLGNINGRVLLTSDGTIDRRL</sequence>
<evidence type="ECO:0000256" key="1">
    <source>
        <dbReference type="SAM" id="MobiDB-lite"/>
    </source>
</evidence>
<dbReference type="Proteomes" id="UP000315439">
    <property type="component" value="Unassembled WGS sequence"/>
</dbReference>
<dbReference type="EMBL" id="VIKS01000009">
    <property type="protein sequence ID" value="TQV87074.1"/>
    <property type="molecule type" value="Genomic_DNA"/>
</dbReference>
<keyword evidence="4" id="KW-1185">Reference proteome</keyword>
<feature type="compositionally biased region" description="Basic and acidic residues" evidence="1">
    <location>
        <begin position="214"/>
        <end position="230"/>
    </location>
</feature>
<organism evidence="3 4">
    <name type="scientific">Aliikangiella coralliicola</name>
    <dbReference type="NCBI Taxonomy" id="2592383"/>
    <lineage>
        <taxon>Bacteria</taxon>
        <taxon>Pseudomonadati</taxon>
        <taxon>Pseudomonadota</taxon>
        <taxon>Gammaproteobacteria</taxon>
        <taxon>Oceanospirillales</taxon>
        <taxon>Pleioneaceae</taxon>
        <taxon>Aliikangiella</taxon>
    </lineage>
</organism>
<evidence type="ECO:0000313" key="3">
    <source>
        <dbReference type="EMBL" id="TQV87074.1"/>
    </source>
</evidence>
<keyword evidence="2" id="KW-0812">Transmembrane</keyword>
<dbReference type="RefSeq" id="WP_142932054.1">
    <property type="nucleotide sequence ID" value="NZ_ML660165.1"/>
</dbReference>
<gene>
    <name evidence="3" type="ORF">FLL46_14815</name>
</gene>